<feature type="transmembrane region" description="Helical" evidence="1">
    <location>
        <begin position="89"/>
        <end position="111"/>
    </location>
</feature>
<evidence type="ECO:0000313" key="3">
    <source>
        <dbReference type="Proteomes" id="UP000480185"/>
    </source>
</evidence>
<protein>
    <submittedName>
        <fullName evidence="2">Uncharacterized protein</fullName>
    </submittedName>
</protein>
<comment type="caution">
    <text evidence="2">The sequence shown here is derived from an EMBL/GenBank/DDBJ whole genome shotgun (WGS) entry which is preliminary data.</text>
</comment>
<dbReference type="EMBL" id="WJNH01000009">
    <property type="protein sequence ID" value="MRG87382.1"/>
    <property type="molecule type" value="Genomic_DNA"/>
</dbReference>
<keyword evidence="1" id="KW-0472">Membrane</keyword>
<dbReference type="OrthoDB" id="2963463at2"/>
<dbReference type="Proteomes" id="UP000480185">
    <property type="component" value="Unassembled WGS sequence"/>
</dbReference>
<feature type="transmembrane region" description="Helical" evidence="1">
    <location>
        <begin position="131"/>
        <end position="152"/>
    </location>
</feature>
<keyword evidence="1" id="KW-0812">Transmembrane</keyword>
<gene>
    <name evidence="2" type="ORF">GH754_13885</name>
</gene>
<evidence type="ECO:0000256" key="1">
    <source>
        <dbReference type="SAM" id="Phobius"/>
    </source>
</evidence>
<feature type="transmembrane region" description="Helical" evidence="1">
    <location>
        <begin position="36"/>
        <end position="54"/>
    </location>
</feature>
<dbReference type="RefSeq" id="WP_153729276.1">
    <property type="nucleotide sequence ID" value="NZ_WJNH01000009.1"/>
</dbReference>
<reference evidence="2 3" key="1">
    <citation type="submission" date="2019-11" db="EMBL/GenBank/DDBJ databases">
        <authorList>
            <person name="Li J."/>
        </authorList>
    </citation>
    <scope>NUCLEOTIDE SEQUENCE [LARGE SCALE GENOMIC DNA]</scope>
    <source>
        <strain evidence="2 3">J4</strain>
    </source>
</reference>
<dbReference type="AlphaFoldDB" id="A0A6G1X8W3"/>
<feature type="transmembrane region" description="Helical" evidence="1">
    <location>
        <begin position="158"/>
        <end position="181"/>
    </location>
</feature>
<feature type="transmembrane region" description="Helical" evidence="1">
    <location>
        <begin position="66"/>
        <end position="83"/>
    </location>
</feature>
<accession>A0A6G1X8W3</accession>
<keyword evidence="1" id="KW-1133">Transmembrane helix</keyword>
<evidence type="ECO:0000313" key="2">
    <source>
        <dbReference type="EMBL" id="MRG87382.1"/>
    </source>
</evidence>
<proteinExistence type="predicted"/>
<name>A0A6G1X8W3_9BACI</name>
<sequence length="192" mass="22256">MNKYVPFKQSRIIPTSILLFMMGFLVSFLPEENWTLLWFNFLLAALCSVIFFILWRLHRGRSKRYFSLLSYIMLNALTVYFSIPIFRLIYGTIAFWVCVVILATMIFLPYLYAEEMAVGINQPQKSKLGKIYTIFAPLLIIFGGFIYMGSLSTSNPDALFIAIFLFLGAVLFLCISPVLLIQPQRMKELERK</sequence>
<organism evidence="2 3">
    <name type="scientific">Salinibacillus xinjiangensis</name>
    <dbReference type="NCBI Taxonomy" id="1229268"/>
    <lineage>
        <taxon>Bacteria</taxon>
        <taxon>Bacillati</taxon>
        <taxon>Bacillota</taxon>
        <taxon>Bacilli</taxon>
        <taxon>Bacillales</taxon>
        <taxon>Bacillaceae</taxon>
        <taxon>Salinibacillus</taxon>
    </lineage>
</organism>
<feature type="transmembrane region" description="Helical" evidence="1">
    <location>
        <begin position="12"/>
        <end position="30"/>
    </location>
</feature>
<keyword evidence="3" id="KW-1185">Reference proteome</keyword>